<reference evidence="5 6" key="1">
    <citation type="submission" date="2024-02" db="EMBL/GenBank/DDBJ databases">
        <authorList>
            <person name="Chen Y."/>
            <person name="Shah S."/>
            <person name="Dougan E. K."/>
            <person name="Thang M."/>
            <person name="Chan C."/>
        </authorList>
    </citation>
    <scope>NUCLEOTIDE SEQUENCE [LARGE SCALE GENOMIC DNA]</scope>
</reference>
<dbReference type="InterPro" id="IPR000182">
    <property type="entry name" value="GNAT_dom"/>
</dbReference>
<gene>
    <name evidence="5" type="ORF">SCF082_LOCUS39201</name>
</gene>
<dbReference type="Pfam" id="PF12684">
    <property type="entry name" value="DUF3799"/>
    <property type="match status" value="1"/>
</dbReference>
<dbReference type="Pfam" id="PF13508">
    <property type="entry name" value="Acetyltransf_7"/>
    <property type="match status" value="1"/>
</dbReference>
<dbReference type="CDD" id="cd04301">
    <property type="entry name" value="NAT_SF"/>
    <property type="match status" value="1"/>
</dbReference>
<dbReference type="Gene3D" id="3.40.630.30">
    <property type="match status" value="1"/>
</dbReference>
<feature type="region of interest" description="Disordered" evidence="3">
    <location>
        <begin position="867"/>
        <end position="926"/>
    </location>
</feature>
<dbReference type="EMBL" id="CAXAMM010038965">
    <property type="protein sequence ID" value="CAK9082487.1"/>
    <property type="molecule type" value="Genomic_DNA"/>
</dbReference>
<organism evidence="5 6">
    <name type="scientific">Durusdinium trenchii</name>
    <dbReference type="NCBI Taxonomy" id="1381693"/>
    <lineage>
        <taxon>Eukaryota</taxon>
        <taxon>Sar</taxon>
        <taxon>Alveolata</taxon>
        <taxon>Dinophyceae</taxon>
        <taxon>Suessiales</taxon>
        <taxon>Symbiodiniaceae</taxon>
        <taxon>Durusdinium</taxon>
    </lineage>
</organism>
<sequence length="975" mass="111192">MRVTPHSGKLMNWDRITYDADTSRERSTKLKTMVVEPQGPRAYYRQHINPRANSKEEDSGKVDDKVLGSLLHEFMLEGRIGWYQYDGRADKRNAEYQEALENAAGRPIIKQQHVDTIHRWAETIESTDEAAELINGPRYTEQTAIWTETVEFDDGTTEDIECKAAIDIFTFDGLIGDLKTTRRRTRSSYERDVWDLRYDFSAAFYARGRRAFMGYDEFTELPFVHIVLMKGEPEWCYVWPFSDGVTGWMGIGNQSVEKALCNLAKCRREQRRLLEMGDDPIHAWPDFVREDHSGRCRMSELKWTRLKEGEVLPEGAYLYGGGDDEPVPFTVEVTAAMSARDFDPGEWYAGPIEVDDPDPEPIQVVGCKVPECRPFRGTEVWCCWSTRGDGYRAVSVASESKQQAIRAHNAAAKATFFYPGGSFPIANDSPYKPNDDFAKKLMTGARSKALSLLGFHADIYLGMYDDDEYVQRQRAKRADKTALLEKMRHALKYSRGKKLEDAWERICLSRSNDTLTASEFESLRDLYCEIREAFGVKTRSVLKATLEGNFNIDNEPHQLHLIEWATGEKFDSLQEIPGDKAEEVTAELDRILQEQFVVAIDEASFPDPWGEEGFVEKMKDRMAVGMVASDGAQALGYMVYSLRKRFIEVHRMAVHPDYRNRGIGRMMIERIESKLHCIKRSRAVFVVRESNLEGQLFLKRNGYKATGIEWGRYDQPEEPGYKFLLSPFDNNLLTNRITNYGDATDGRITGAVSEYAEALQDGAKMPPIDVFHDGSDYWLGDGFHRYHAHRTAGIGTIPVNVHTGTARDARLHAIGANATHGLQRTAADKRRAVEMLLDDEEWSSKSDRQIAEKAKVSRPFAKKIIDERGRKSATVTGADGRTYKAADPSPPTPKGKAVSDFFDRKEGKKPDPPKPPARPEPEKEWRDAEWHKFYGDLIRWLNRRALYFETEVPEGLRKHLDAIGREFASWQGQQS</sequence>
<proteinExistence type="predicted"/>
<evidence type="ECO:0000256" key="1">
    <source>
        <dbReference type="ARBA" id="ARBA00022679"/>
    </source>
</evidence>
<keyword evidence="6" id="KW-1185">Reference proteome</keyword>
<name>A0ABP0Q404_9DINO</name>
<dbReference type="InterPro" id="IPR024432">
    <property type="entry name" value="Put_RecE_PDDEXK-like_dom"/>
</dbReference>
<dbReference type="InterPro" id="IPR050832">
    <property type="entry name" value="Bact_Acetyltransf"/>
</dbReference>
<keyword evidence="2" id="KW-0012">Acyltransferase</keyword>
<evidence type="ECO:0000256" key="2">
    <source>
        <dbReference type="ARBA" id="ARBA00023315"/>
    </source>
</evidence>
<dbReference type="InterPro" id="IPR016181">
    <property type="entry name" value="Acyl_CoA_acyltransferase"/>
</dbReference>
<evidence type="ECO:0000313" key="6">
    <source>
        <dbReference type="Proteomes" id="UP001642464"/>
    </source>
</evidence>
<protein>
    <submittedName>
        <fullName evidence="5">ParB domain-containing protein</fullName>
    </submittedName>
</protein>
<dbReference type="PANTHER" id="PTHR43877">
    <property type="entry name" value="AMINOALKYLPHOSPHONATE N-ACETYLTRANSFERASE-RELATED-RELATED"/>
    <property type="match status" value="1"/>
</dbReference>
<dbReference type="Proteomes" id="UP001642464">
    <property type="component" value="Unassembled WGS sequence"/>
</dbReference>
<comment type="caution">
    <text evidence="5">The sequence shown here is derived from an EMBL/GenBank/DDBJ whole genome shotgun (WGS) entry which is preliminary data.</text>
</comment>
<dbReference type="InterPro" id="IPR011604">
    <property type="entry name" value="PDDEXK-like_dom_sf"/>
</dbReference>
<feature type="compositionally biased region" description="Basic and acidic residues" evidence="3">
    <location>
        <begin position="901"/>
        <end position="926"/>
    </location>
</feature>
<dbReference type="Gene3D" id="3.90.320.10">
    <property type="match status" value="1"/>
</dbReference>
<accession>A0ABP0Q404</accession>
<evidence type="ECO:0000256" key="3">
    <source>
        <dbReference type="SAM" id="MobiDB-lite"/>
    </source>
</evidence>
<keyword evidence="1" id="KW-0808">Transferase</keyword>
<evidence type="ECO:0000313" key="5">
    <source>
        <dbReference type="EMBL" id="CAK9082487.1"/>
    </source>
</evidence>
<dbReference type="SUPFAM" id="SSF55729">
    <property type="entry name" value="Acyl-CoA N-acyltransferases (Nat)"/>
    <property type="match status" value="1"/>
</dbReference>
<dbReference type="InterPro" id="IPR036086">
    <property type="entry name" value="ParB/Sulfiredoxin_sf"/>
</dbReference>
<feature type="domain" description="N-acetyltransferase" evidence="4">
    <location>
        <begin position="583"/>
        <end position="730"/>
    </location>
</feature>
<evidence type="ECO:0000259" key="4">
    <source>
        <dbReference type="PROSITE" id="PS51186"/>
    </source>
</evidence>
<dbReference type="PROSITE" id="PS51186">
    <property type="entry name" value="GNAT"/>
    <property type="match status" value="1"/>
</dbReference>
<dbReference type="SUPFAM" id="SSF110849">
    <property type="entry name" value="ParB/Sulfiredoxin"/>
    <property type="match status" value="1"/>
</dbReference>